<accession>A0ABS4XWG3</accession>
<dbReference type="EMBL" id="JAGIOH010000001">
    <property type="protein sequence ID" value="MBP2400846.1"/>
    <property type="molecule type" value="Genomic_DNA"/>
</dbReference>
<evidence type="ECO:0000313" key="2">
    <source>
        <dbReference type="EMBL" id="MBP2400846.1"/>
    </source>
</evidence>
<sequence>MPRARRRAAASGAEQSAASEGKTEGTEDHITG</sequence>
<comment type="caution">
    <text evidence="2">The sequence shown here is derived from an EMBL/GenBank/DDBJ whole genome shotgun (WGS) entry which is preliminary data.</text>
</comment>
<feature type="region of interest" description="Disordered" evidence="1">
    <location>
        <begin position="1"/>
        <end position="32"/>
    </location>
</feature>
<proteinExistence type="predicted"/>
<organism evidence="2 3">
    <name type="scientific">Streptomyces syringium</name>
    <dbReference type="NCBI Taxonomy" id="76729"/>
    <lineage>
        <taxon>Bacteria</taxon>
        <taxon>Bacillati</taxon>
        <taxon>Actinomycetota</taxon>
        <taxon>Actinomycetes</taxon>
        <taxon>Kitasatosporales</taxon>
        <taxon>Streptomycetaceae</taxon>
        <taxon>Streptomyces</taxon>
    </lineage>
</organism>
<protein>
    <submittedName>
        <fullName evidence="2">Uncharacterized protein</fullName>
    </submittedName>
</protein>
<evidence type="ECO:0000313" key="3">
    <source>
        <dbReference type="Proteomes" id="UP001519291"/>
    </source>
</evidence>
<keyword evidence="3" id="KW-1185">Reference proteome</keyword>
<reference evidence="2 3" key="1">
    <citation type="submission" date="2021-03" db="EMBL/GenBank/DDBJ databases">
        <title>Sequencing the genomes of 1000 actinobacteria strains.</title>
        <authorList>
            <person name="Klenk H.-P."/>
        </authorList>
    </citation>
    <scope>NUCLEOTIDE SEQUENCE [LARGE SCALE GENOMIC DNA]</scope>
    <source>
        <strain evidence="2 3">DSM 41480</strain>
    </source>
</reference>
<dbReference type="Proteomes" id="UP001519291">
    <property type="component" value="Unassembled WGS sequence"/>
</dbReference>
<gene>
    <name evidence="2" type="ORF">JO379_000315</name>
</gene>
<feature type="compositionally biased region" description="Low complexity" evidence="1">
    <location>
        <begin position="9"/>
        <end position="20"/>
    </location>
</feature>
<name>A0ABS4XWG3_9ACTN</name>
<evidence type="ECO:0000256" key="1">
    <source>
        <dbReference type="SAM" id="MobiDB-lite"/>
    </source>
</evidence>
<feature type="compositionally biased region" description="Basic and acidic residues" evidence="1">
    <location>
        <begin position="21"/>
        <end position="32"/>
    </location>
</feature>